<protein>
    <submittedName>
        <fullName evidence="2">Uncharacterized protein</fullName>
    </submittedName>
</protein>
<dbReference type="RefSeq" id="XP_040637197.1">
    <property type="nucleotide sequence ID" value="XM_040777788.1"/>
</dbReference>
<accession>A0A017SA47</accession>
<keyword evidence="1" id="KW-0472">Membrane</keyword>
<dbReference type="HOGENOM" id="CLU_2830772_0_0_1"/>
<dbReference type="Proteomes" id="UP000019804">
    <property type="component" value="Unassembled WGS sequence"/>
</dbReference>
<evidence type="ECO:0000256" key="1">
    <source>
        <dbReference type="SAM" id="Phobius"/>
    </source>
</evidence>
<reference evidence="3" key="1">
    <citation type="journal article" date="2014" name="Nat. Commun.">
        <title>Genomic adaptations of the halophilic Dead Sea filamentous fungus Eurotium rubrum.</title>
        <authorList>
            <person name="Kis-Papo T."/>
            <person name="Weig A.R."/>
            <person name="Riley R."/>
            <person name="Persoh D."/>
            <person name="Salamov A."/>
            <person name="Sun H."/>
            <person name="Lipzen A."/>
            <person name="Wasser S.P."/>
            <person name="Rambold G."/>
            <person name="Grigoriev I.V."/>
            <person name="Nevo E."/>
        </authorList>
    </citation>
    <scope>NUCLEOTIDE SEQUENCE [LARGE SCALE GENOMIC DNA]</scope>
    <source>
        <strain evidence="3">CBS 135680</strain>
    </source>
</reference>
<gene>
    <name evidence="2" type="ORF">EURHEDRAFT_150202</name>
</gene>
<organism evidence="2 3">
    <name type="scientific">Aspergillus ruber (strain CBS 135680)</name>
    <dbReference type="NCBI Taxonomy" id="1388766"/>
    <lineage>
        <taxon>Eukaryota</taxon>
        <taxon>Fungi</taxon>
        <taxon>Dikarya</taxon>
        <taxon>Ascomycota</taxon>
        <taxon>Pezizomycotina</taxon>
        <taxon>Eurotiomycetes</taxon>
        <taxon>Eurotiomycetidae</taxon>
        <taxon>Eurotiales</taxon>
        <taxon>Aspergillaceae</taxon>
        <taxon>Aspergillus</taxon>
        <taxon>Aspergillus subgen. Aspergillus</taxon>
    </lineage>
</organism>
<sequence length="66" mass="7610">MILDYTMSVLYAYLYYGVLTPYRVLYIAILAALAGVHSENVRMSMYILHDPCCTEYSTYMLRIAGK</sequence>
<dbReference type="AlphaFoldDB" id="A0A017SA47"/>
<evidence type="ECO:0000313" key="3">
    <source>
        <dbReference type="Proteomes" id="UP000019804"/>
    </source>
</evidence>
<proteinExistence type="predicted"/>
<dbReference type="EMBL" id="KK088431">
    <property type="protein sequence ID" value="EYE93509.1"/>
    <property type="molecule type" value="Genomic_DNA"/>
</dbReference>
<evidence type="ECO:0000313" key="2">
    <source>
        <dbReference type="EMBL" id="EYE93509.1"/>
    </source>
</evidence>
<dbReference type="GeneID" id="63692912"/>
<feature type="transmembrane region" description="Helical" evidence="1">
    <location>
        <begin position="12"/>
        <end position="36"/>
    </location>
</feature>
<keyword evidence="3" id="KW-1185">Reference proteome</keyword>
<keyword evidence="1" id="KW-0812">Transmembrane</keyword>
<name>A0A017SA47_ASPRC</name>
<keyword evidence="1" id="KW-1133">Transmembrane helix</keyword>